<dbReference type="PROSITE" id="PS51085">
    <property type="entry name" value="2FE2S_FER_2"/>
    <property type="match status" value="1"/>
</dbReference>
<evidence type="ECO:0000256" key="1">
    <source>
        <dbReference type="ARBA" id="ARBA00022714"/>
    </source>
</evidence>
<comment type="caution">
    <text evidence="7">The sequence shown here is derived from an EMBL/GenBank/DDBJ whole genome shotgun (WGS) entry which is preliminary data.</text>
</comment>
<dbReference type="CDD" id="cd00207">
    <property type="entry name" value="fer2"/>
    <property type="match status" value="1"/>
</dbReference>
<dbReference type="InterPro" id="IPR001041">
    <property type="entry name" value="2Fe-2S_ferredoxin-type"/>
</dbReference>
<evidence type="ECO:0000256" key="3">
    <source>
        <dbReference type="ARBA" id="ARBA00023002"/>
    </source>
</evidence>
<evidence type="ECO:0000256" key="4">
    <source>
        <dbReference type="ARBA" id="ARBA00023004"/>
    </source>
</evidence>
<dbReference type="InterPro" id="IPR006058">
    <property type="entry name" value="2Fe2S_fd_BS"/>
</dbReference>
<organism evidence="7 8">
    <name type="scientific">Aureicoccus marinus</name>
    <dbReference type="NCBI Taxonomy" id="754435"/>
    <lineage>
        <taxon>Bacteria</taxon>
        <taxon>Pseudomonadati</taxon>
        <taxon>Bacteroidota</taxon>
        <taxon>Flavobacteriia</taxon>
        <taxon>Flavobacteriales</taxon>
        <taxon>Flavobacteriaceae</taxon>
        <taxon>Aureicoccus</taxon>
    </lineage>
</organism>
<dbReference type="SUPFAM" id="SSF47741">
    <property type="entry name" value="CO dehydrogenase ISP C-domain like"/>
    <property type="match status" value="1"/>
</dbReference>
<dbReference type="GO" id="GO:0046872">
    <property type="term" value="F:metal ion binding"/>
    <property type="evidence" value="ECO:0007669"/>
    <property type="project" value="UniProtKB-KW"/>
</dbReference>
<keyword evidence="2" id="KW-0479">Metal-binding</keyword>
<dbReference type="RefSeq" id="WP_105000557.1">
    <property type="nucleotide sequence ID" value="NZ_MQVX01000001.1"/>
</dbReference>
<dbReference type="Proteomes" id="UP000239366">
    <property type="component" value="Unassembled WGS sequence"/>
</dbReference>
<dbReference type="Pfam" id="PF00111">
    <property type="entry name" value="Fer2"/>
    <property type="match status" value="1"/>
</dbReference>
<evidence type="ECO:0000313" key="8">
    <source>
        <dbReference type="Proteomes" id="UP000239366"/>
    </source>
</evidence>
<dbReference type="PANTHER" id="PTHR44379">
    <property type="entry name" value="OXIDOREDUCTASE WITH IRON-SULFUR SUBUNIT"/>
    <property type="match status" value="1"/>
</dbReference>
<dbReference type="Gene3D" id="1.10.150.120">
    <property type="entry name" value="[2Fe-2S]-binding domain"/>
    <property type="match status" value="1"/>
</dbReference>
<evidence type="ECO:0000313" key="7">
    <source>
        <dbReference type="EMBL" id="PQJ14915.1"/>
    </source>
</evidence>
<evidence type="ECO:0000259" key="6">
    <source>
        <dbReference type="PROSITE" id="PS51085"/>
    </source>
</evidence>
<keyword evidence="5" id="KW-0411">Iron-sulfur</keyword>
<evidence type="ECO:0000256" key="2">
    <source>
        <dbReference type="ARBA" id="ARBA00022723"/>
    </source>
</evidence>
<dbReference type="SUPFAM" id="SSF54292">
    <property type="entry name" value="2Fe-2S ferredoxin-like"/>
    <property type="match status" value="1"/>
</dbReference>
<dbReference type="Gene3D" id="3.10.20.30">
    <property type="match status" value="1"/>
</dbReference>
<name>A0A2S7T5Z5_9FLAO</name>
<dbReference type="InterPro" id="IPR036010">
    <property type="entry name" value="2Fe-2S_ferredoxin-like_sf"/>
</dbReference>
<protein>
    <submittedName>
        <fullName evidence="7">(2Fe-2S)-binding protein</fullName>
    </submittedName>
</protein>
<reference evidence="8" key="1">
    <citation type="submission" date="2016-11" db="EMBL/GenBank/DDBJ databases">
        <title>Trade-off between light-utilization and light-protection in marine flavobacteria.</title>
        <authorList>
            <person name="Kumagai Y."/>
            <person name="Yoshizawa S."/>
            <person name="Kogure K."/>
        </authorList>
    </citation>
    <scope>NUCLEOTIDE SEQUENCE [LARGE SCALE GENOMIC DNA]</scope>
    <source>
        <strain evidence="8">SG-18</strain>
    </source>
</reference>
<evidence type="ECO:0000256" key="5">
    <source>
        <dbReference type="ARBA" id="ARBA00023014"/>
    </source>
</evidence>
<keyword evidence="3" id="KW-0560">Oxidoreductase</keyword>
<proteinExistence type="predicted"/>
<dbReference type="InterPro" id="IPR036884">
    <property type="entry name" value="2Fe-2S-bd_dom_sf"/>
</dbReference>
<dbReference type="Pfam" id="PF01799">
    <property type="entry name" value="Fer2_2"/>
    <property type="match status" value="1"/>
</dbReference>
<accession>A0A2S7T5Z5</accession>
<dbReference type="PROSITE" id="PS00197">
    <property type="entry name" value="2FE2S_FER_1"/>
    <property type="match status" value="1"/>
</dbReference>
<sequence>MPTYTLEVNGNSFTVECEADTPLLWVLRDHLNLVGTKFGCGIAQCGACTVHLDGVGIRSCQFPISSIDKKVTTIEGLSPKGDHPVQKAWKELDVAQCGYCQSGQIMMAAALLDRNPNPSDLDVKMTMNGNLCRCGTYNRIQEAIGLASEIRRDSSSNNEDLKNT</sequence>
<dbReference type="EMBL" id="MQVX01000001">
    <property type="protein sequence ID" value="PQJ14915.1"/>
    <property type="molecule type" value="Genomic_DNA"/>
</dbReference>
<dbReference type="InterPro" id="IPR002888">
    <property type="entry name" value="2Fe-2S-bd"/>
</dbReference>
<gene>
    <name evidence="7" type="ORF">BST99_03450</name>
</gene>
<dbReference type="AlphaFoldDB" id="A0A2S7T5Z5"/>
<dbReference type="PANTHER" id="PTHR44379:SF2">
    <property type="entry name" value="BLR6218 PROTEIN"/>
    <property type="match status" value="1"/>
</dbReference>
<feature type="domain" description="2Fe-2S ferredoxin-type" evidence="6">
    <location>
        <begin position="2"/>
        <end position="77"/>
    </location>
</feature>
<dbReference type="GO" id="GO:0051537">
    <property type="term" value="F:2 iron, 2 sulfur cluster binding"/>
    <property type="evidence" value="ECO:0007669"/>
    <property type="project" value="UniProtKB-KW"/>
</dbReference>
<dbReference type="GO" id="GO:0016491">
    <property type="term" value="F:oxidoreductase activity"/>
    <property type="evidence" value="ECO:0007669"/>
    <property type="project" value="UniProtKB-KW"/>
</dbReference>
<keyword evidence="8" id="KW-1185">Reference proteome</keyword>
<dbReference type="OrthoDB" id="9796880at2"/>
<keyword evidence="4" id="KW-0408">Iron</keyword>
<dbReference type="InterPro" id="IPR012675">
    <property type="entry name" value="Beta-grasp_dom_sf"/>
</dbReference>
<dbReference type="InterPro" id="IPR051452">
    <property type="entry name" value="Diverse_Oxidoreductases"/>
</dbReference>
<keyword evidence="1" id="KW-0001">2Fe-2S</keyword>